<keyword evidence="2" id="KW-1185">Reference proteome</keyword>
<comment type="caution">
    <text evidence="1">The sequence shown here is derived from an EMBL/GenBank/DDBJ whole genome shotgun (WGS) entry which is preliminary data.</text>
</comment>
<organism evidence="1 2">
    <name type="scientific">Cuscuta europaea</name>
    <name type="common">European dodder</name>
    <dbReference type="NCBI Taxonomy" id="41803"/>
    <lineage>
        <taxon>Eukaryota</taxon>
        <taxon>Viridiplantae</taxon>
        <taxon>Streptophyta</taxon>
        <taxon>Embryophyta</taxon>
        <taxon>Tracheophyta</taxon>
        <taxon>Spermatophyta</taxon>
        <taxon>Magnoliopsida</taxon>
        <taxon>eudicotyledons</taxon>
        <taxon>Gunneridae</taxon>
        <taxon>Pentapetalae</taxon>
        <taxon>asterids</taxon>
        <taxon>lamiids</taxon>
        <taxon>Solanales</taxon>
        <taxon>Convolvulaceae</taxon>
        <taxon>Cuscuteae</taxon>
        <taxon>Cuscuta</taxon>
        <taxon>Cuscuta subgen. Cuscuta</taxon>
    </lineage>
</organism>
<evidence type="ECO:0000313" key="1">
    <source>
        <dbReference type="EMBL" id="CAH9103419.1"/>
    </source>
</evidence>
<evidence type="ECO:0000313" key="2">
    <source>
        <dbReference type="Proteomes" id="UP001152484"/>
    </source>
</evidence>
<dbReference type="EMBL" id="CAMAPE010000045">
    <property type="protein sequence ID" value="CAH9103419.1"/>
    <property type="molecule type" value="Genomic_DNA"/>
</dbReference>
<proteinExistence type="predicted"/>
<name>A0A9P0ZHU1_CUSEU</name>
<protein>
    <submittedName>
        <fullName evidence="1">Uncharacterized protein</fullName>
    </submittedName>
</protein>
<dbReference type="Proteomes" id="UP001152484">
    <property type="component" value="Unassembled WGS sequence"/>
</dbReference>
<reference evidence="1" key="1">
    <citation type="submission" date="2022-07" db="EMBL/GenBank/DDBJ databases">
        <authorList>
            <person name="Macas J."/>
            <person name="Novak P."/>
            <person name="Neumann P."/>
        </authorList>
    </citation>
    <scope>NUCLEOTIDE SEQUENCE</scope>
</reference>
<dbReference type="AlphaFoldDB" id="A0A9P0ZHU1"/>
<sequence>MDVRKPLKKVLEKPYEVELRARGGGDLVLQGGNKWLVQEGSSSKGMGMKQQDIAQGREGAMARQTGAIVVINLGKKKTGKAKVADAEGVFANQKCRRLWEA</sequence>
<gene>
    <name evidence="1" type="ORF">CEURO_LOCUS16115</name>
</gene>
<accession>A0A9P0ZHU1</accession>